<proteinExistence type="predicted"/>
<reference evidence="3" key="1">
    <citation type="submission" date="2021-01" db="EMBL/GenBank/DDBJ databases">
        <authorList>
            <person name="Corre E."/>
            <person name="Pelletier E."/>
            <person name="Niang G."/>
            <person name="Scheremetjew M."/>
            <person name="Finn R."/>
            <person name="Kale V."/>
            <person name="Holt S."/>
            <person name="Cochrane G."/>
            <person name="Meng A."/>
            <person name="Brown T."/>
            <person name="Cohen L."/>
        </authorList>
    </citation>
    <scope>NUCLEOTIDE SEQUENCE</scope>
    <source>
        <strain evidence="3">SAG 36.94</strain>
    </source>
</reference>
<sequence>MAWSTMERMEVVLRGGDEDKDVIVVDEEEERRLALIRERRVGEKRRREVEYFGNGLRDVRGGGGGSVEVDGAAVSGMKRVGWVRARKRAFRGEGRAGVELAIEACGHLDEPSSWGDGSGRATRGKVSTAAGKCDEGSYFGLLPDDLIVMVFAHLRNTPDLWKVSAVCRRWKKLAWYPVLWREVSFEDFEFVNDAVIARIISNTDGMPGLRKISLARCHQVTEISVRAIPRAAGASTLEEIDLSWCAGATDQSVAELSRCSRLKVLRVAHNRAVSRRSIRDVVCQCPSLEVIDLFSCRSNRLESHLLESLSIYCSELRELNVANGRNIQENSVIGVVTSCVKLERLDLSWCRHISYKTASVIASTLVNLTHLSLSETKVDDFAVFLIAWKCRNLVSLQLARCRSVSDDGLEHIAKHLSKTISYLNLGSCHRVSDDAVMKLIRVCTNLKCLDVSKLPCRKLSQCLEDLAYPRGMKVYY</sequence>
<dbReference type="InterPro" id="IPR057207">
    <property type="entry name" value="FBXL15_LRR"/>
</dbReference>
<dbReference type="InterPro" id="IPR036047">
    <property type="entry name" value="F-box-like_dom_sf"/>
</dbReference>
<dbReference type="PROSITE" id="PS50181">
    <property type="entry name" value="FBOX"/>
    <property type="match status" value="1"/>
</dbReference>
<gene>
    <name evidence="3" type="ORF">CCAE0312_LOCUS6428</name>
</gene>
<protein>
    <recommendedName>
        <fullName evidence="2">F-box domain-containing protein</fullName>
    </recommendedName>
</protein>
<accession>A0A7S1TGZ3</accession>
<dbReference type="SMART" id="SM00256">
    <property type="entry name" value="FBOX"/>
    <property type="match status" value="1"/>
</dbReference>
<dbReference type="SUPFAM" id="SSF81383">
    <property type="entry name" value="F-box domain"/>
    <property type="match status" value="1"/>
</dbReference>
<feature type="domain" description="F-box" evidence="2">
    <location>
        <begin position="136"/>
        <end position="183"/>
    </location>
</feature>
<dbReference type="EMBL" id="HBGH01011574">
    <property type="protein sequence ID" value="CAD9234339.1"/>
    <property type="molecule type" value="Transcribed_RNA"/>
</dbReference>
<dbReference type="PANTHER" id="PTHR13382">
    <property type="entry name" value="MITOCHONDRIAL ATP SYNTHASE COUPLING FACTOR B"/>
    <property type="match status" value="1"/>
</dbReference>
<dbReference type="InterPro" id="IPR001810">
    <property type="entry name" value="F-box_dom"/>
</dbReference>
<organism evidence="3">
    <name type="scientific">Compsopogon caeruleus</name>
    <dbReference type="NCBI Taxonomy" id="31354"/>
    <lineage>
        <taxon>Eukaryota</taxon>
        <taxon>Rhodophyta</taxon>
        <taxon>Compsopogonophyceae</taxon>
        <taxon>Compsopogonales</taxon>
        <taxon>Compsopogonaceae</taxon>
        <taxon>Compsopogon</taxon>
    </lineage>
</organism>
<evidence type="ECO:0000256" key="1">
    <source>
        <dbReference type="ARBA" id="ARBA00022786"/>
    </source>
</evidence>
<dbReference type="Pfam" id="PF12937">
    <property type="entry name" value="F-box-like"/>
    <property type="match status" value="1"/>
</dbReference>
<dbReference type="Gene3D" id="1.20.1280.50">
    <property type="match status" value="1"/>
</dbReference>
<dbReference type="InterPro" id="IPR050648">
    <property type="entry name" value="F-box_LRR-repeat"/>
</dbReference>
<dbReference type="SMART" id="SM00367">
    <property type="entry name" value="LRR_CC"/>
    <property type="match status" value="7"/>
</dbReference>
<dbReference type="AlphaFoldDB" id="A0A7S1TGZ3"/>
<dbReference type="SUPFAM" id="SSF52047">
    <property type="entry name" value="RNI-like"/>
    <property type="match status" value="1"/>
</dbReference>
<evidence type="ECO:0000259" key="2">
    <source>
        <dbReference type="PROSITE" id="PS50181"/>
    </source>
</evidence>
<dbReference type="InterPro" id="IPR006553">
    <property type="entry name" value="Leu-rich_rpt_Cys-con_subtyp"/>
</dbReference>
<dbReference type="Gene3D" id="3.80.10.10">
    <property type="entry name" value="Ribonuclease Inhibitor"/>
    <property type="match status" value="3"/>
</dbReference>
<dbReference type="Pfam" id="PF25372">
    <property type="entry name" value="DUF7885"/>
    <property type="match status" value="1"/>
</dbReference>
<dbReference type="InterPro" id="IPR032675">
    <property type="entry name" value="LRR_dom_sf"/>
</dbReference>
<evidence type="ECO:0000313" key="3">
    <source>
        <dbReference type="EMBL" id="CAD9234339.1"/>
    </source>
</evidence>
<name>A0A7S1TGZ3_9RHOD</name>
<keyword evidence="1" id="KW-0833">Ubl conjugation pathway</keyword>
<dbReference type="GO" id="GO:0005737">
    <property type="term" value="C:cytoplasm"/>
    <property type="evidence" value="ECO:0007669"/>
    <property type="project" value="TreeGrafter"/>
</dbReference>